<name>A0A1H1FNH5_NATTX</name>
<gene>
    <name evidence="2" type="ORF">SAMN04489842_2035</name>
</gene>
<dbReference type="AlphaFoldDB" id="A0A1H1FNH5"/>
<dbReference type="EMBL" id="FNLC01000002">
    <property type="protein sequence ID" value="SDR02279.1"/>
    <property type="molecule type" value="Genomic_DNA"/>
</dbReference>
<evidence type="ECO:0000256" key="1">
    <source>
        <dbReference type="SAM" id="Phobius"/>
    </source>
</evidence>
<keyword evidence="1" id="KW-0812">Transmembrane</keyword>
<protein>
    <submittedName>
        <fullName evidence="2">Uncharacterized protein</fullName>
    </submittedName>
</protein>
<keyword evidence="1" id="KW-1133">Transmembrane helix</keyword>
<dbReference type="OrthoDB" id="204540at2157"/>
<feature type="transmembrane region" description="Helical" evidence="1">
    <location>
        <begin position="46"/>
        <end position="65"/>
    </location>
</feature>
<evidence type="ECO:0000313" key="3">
    <source>
        <dbReference type="Proteomes" id="UP000198848"/>
    </source>
</evidence>
<organism evidence="2 3">
    <name type="scientific">Natronobacterium texcoconense</name>
    <dbReference type="NCBI Taxonomy" id="1095778"/>
    <lineage>
        <taxon>Archaea</taxon>
        <taxon>Methanobacteriati</taxon>
        <taxon>Methanobacteriota</taxon>
        <taxon>Stenosarchaea group</taxon>
        <taxon>Halobacteria</taxon>
        <taxon>Halobacteriales</taxon>
        <taxon>Natrialbaceae</taxon>
        <taxon>Natronobacterium</taxon>
    </lineage>
</organism>
<keyword evidence="3" id="KW-1185">Reference proteome</keyword>
<sequence length="73" mass="8243">MADLRSVLAALAVVGWTGTAVSQLTVLRTTEERERIEWTERRNQFLLLSSLSTNALVFATAYRYAKALQTRRA</sequence>
<keyword evidence="1" id="KW-0472">Membrane</keyword>
<proteinExistence type="predicted"/>
<accession>A0A1H1FNH5</accession>
<dbReference type="STRING" id="1095778.SAMN04489842_2035"/>
<dbReference type="Proteomes" id="UP000198848">
    <property type="component" value="Unassembled WGS sequence"/>
</dbReference>
<evidence type="ECO:0000313" key="2">
    <source>
        <dbReference type="EMBL" id="SDR02279.1"/>
    </source>
</evidence>
<dbReference type="RefSeq" id="WP_090381114.1">
    <property type="nucleotide sequence ID" value="NZ_FNLC01000002.1"/>
</dbReference>
<reference evidence="3" key="1">
    <citation type="submission" date="2016-10" db="EMBL/GenBank/DDBJ databases">
        <authorList>
            <person name="Varghese N."/>
            <person name="Submissions S."/>
        </authorList>
    </citation>
    <scope>NUCLEOTIDE SEQUENCE [LARGE SCALE GENOMIC DNA]</scope>
    <source>
        <strain evidence="3">DSM 24767</strain>
    </source>
</reference>